<evidence type="ECO:0000313" key="1">
    <source>
        <dbReference type="EMBL" id="PCD43896.1"/>
    </source>
</evidence>
<organism evidence="1 2">
    <name type="scientific">Fusarium oxysporum f. sp. radicis-cucumerinum</name>
    <dbReference type="NCBI Taxonomy" id="327505"/>
    <lineage>
        <taxon>Eukaryota</taxon>
        <taxon>Fungi</taxon>
        <taxon>Dikarya</taxon>
        <taxon>Ascomycota</taxon>
        <taxon>Pezizomycotina</taxon>
        <taxon>Sordariomycetes</taxon>
        <taxon>Hypocreomycetidae</taxon>
        <taxon>Hypocreales</taxon>
        <taxon>Nectriaceae</taxon>
        <taxon>Fusarium</taxon>
        <taxon>Fusarium oxysporum species complex</taxon>
    </lineage>
</organism>
<sequence>MSAWSSFLAGVAAAADILPLCVPCEPSHRICLVTEDPVNSSKPDAEASKLTPIPRLAMFLSCHDNLSYRHRLM</sequence>
<reference evidence="1 2" key="1">
    <citation type="journal article" date="2016" name="Environ. Microbiol.">
        <title>Effector profiles distinguish formae speciales of Fusarium oxysporum.</title>
        <authorList>
            <person name="van Dam P."/>
            <person name="Fokkens L."/>
            <person name="Schmidt S.M."/>
            <person name="Linmans J.H."/>
            <person name="Kistler H.C."/>
            <person name="Ma L.J."/>
            <person name="Rep M."/>
        </authorList>
    </citation>
    <scope>NUCLEOTIDE SEQUENCE [LARGE SCALE GENOMIC DNA]</scope>
    <source>
        <strain evidence="1 2">Forc016</strain>
    </source>
</reference>
<evidence type="ECO:0000313" key="2">
    <source>
        <dbReference type="Proteomes" id="UP000219602"/>
    </source>
</evidence>
<comment type="caution">
    <text evidence="1">The sequence shown here is derived from an EMBL/GenBank/DDBJ whole genome shotgun (WGS) entry which is preliminary data.</text>
</comment>
<gene>
    <name evidence="1" type="ORF">AU210_002983</name>
</gene>
<dbReference type="EMBL" id="MABQ02000002">
    <property type="protein sequence ID" value="PCD43896.1"/>
    <property type="molecule type" value="Genomic_DNA"/>
</dbReference>
<dbReference type="AlphaFoldDB" id="A0A2H3HPC9"/>
<accession>A0A2H3HPC9</accession>
<dbReference type="Proteomes" id="UP000219602">
    <property type="component" value="Chromosome 2"/>
</dbReference>
<proteinExistence type="predicted"/>
<reference evidence="1 2" key="2">
    <citation type="journal article" date="2017" name="Sci. Rep.">
        <title>A mobile pathogenicity chromosome in Fusarium oxysporum for infection of multiple cucurbit species.</title>
        <authorList>
            <person name="van Dam P."/>
            <person name="Fokkens L."/>
            <person name="Ayukawa Y."/>
            <person name="van der Gragt M."/>
            <person name="Ter Horst A."/>
            <person name="Brankovics B."/>
            <person name="Houterman P.M."/>
            <person name="Arie T."/>
            <person name="Rep M."/>
        </authorList>
    </citation>
    <scope>NUCLEOTIDE SEQUENCE [LARGE SCALE GENOMIC DNA]</scope>
    <source>
        <strain evidence="1 2">Forc016</strain>
    </source>
</reference>
<protein>
    <submittedName>
        <fullName evidence="1">Uncharacterized protein</fullName>
    </submittedName>
</protein>
<name>A0A2H3HPC9_FUSOX</name>